<dbReference type="SUPFAM" id="SSF51905">
    <property type="entry name" value="FAD/NAD(P)-binding domain"/>
    <property type="match status" value="1"/>
</dbReference>
<sequence>MVVGAGPAGLAASIALGNRGIDHVVLERGVAGRTWRTQRWDSLRLNNPGWMNPMLGAQPAGSYLTAAQVCRRLELLAARCPVREQVPVTSLMPDGGGWLLRTGEGPLHARTVVVATGGESVPRTPRAAGLLPSGIVQLHAAGYRRPELLPAGAVLVVGSAQSGYQIADELLGAGRRVVLATSRAGRAPARHAGRETIEWLAESGFFDQRADDLADPSVVHAPQPLLAPGGRSASLQTLVRRGAVLTGRLVGIDGRRLRFDDSTSATITAADAFAARIRTLLDEHLRRTGRAVPAPEPDPADEPVDITPPTSLDLGAAGIGTVIWCTGYAGDFSWLHPVLRDGGRPVRRGAAGALPGIWYLGLRWLLRRCSGNFFGFPGDAATVADEVARTLHGNGTGTRRRPRPAAFDVVRTI</sequence>
<evidence type="ECO:0000256" key="1">
    <source>
        <dbReference type="ARBA" id="ARBA00023002"/>
    </source>
</evidence>
<organism evidence="2 3">
    <name type="scientific">Pseudonocardia halophobica</name>
    <dbReference type="NCBI Taxonomy" id="29401"/>
    <lineage>
        <taxon>Bacteria</taxon>
        <taxon>Bacillati</taxon>
        <taxon>Actinomycetota</taxon>
        <taxon>Actinomycetes</taxon>
        <taxon>Pseudonocardiales</taxon>
        <taxon>Pseudonocardiaceae</taxon>
        <taxon>Pseudonocardia</taxon>
    </lineage>
</organism>
<keyword evidence="1" id="KW-0560">Oxidoreductase</keyword>
<accession>A0A9W6NV01</accession>
<name>A0A9W6NV01_9PSEU</name>
<comment type="caution">
    <text evidence="2">The sequence shown here is derived from an EMBL/GenBank/DDBJ whole genome shotgun (WGS) entry which is preliminary data.</text>
</comment>
<keyword evidence="3" id="KW-1185">Reference proteome</keyword>
<evidence type="ECO:0000313" key="2">
    <source>
        <dbReference type="EMBL" id="GLL10093.1"/>
    </source>
</evidence>
<evidence type="ECO:0008006" key="4">
    <source>
        <dbReference type="Google" id="ProtNLM"/>
    </source>
</evidence>
<dbReference type="InterPro" id="IPR036188">
    <property type="entry name" value="FAD/NAD-bd_sf"/>
</dbReference>
<dbReference type="EMBL" id="BSFQ01000003">
    <property type="protein sequence ID" value="GLL10093.1"/>
    <property type="molecule type" value="Genomic_DNA"/>
</dbReference>
<dbReference type="Proteomes" id="UP001143463">
    <property type="component" value="Unassembled WGS sequence"/>
</dbReference>
<dbReference type="InterPro" id="IPR050982">
    <property type="entry name" value="Auxin_biosynth/cation_transpt"/>
</dbReference>
<evidence type="ECO:0000313" key="3">
    <source>
        <dbReference type="Proteomes" id="UP001143463"/>
    </source>
</evidence>
<reference evidence="2" key="1">
    <citation type="journal article" date="2014" name="Int. J. Syst. Evol. Microbiol.">
        <title>Complete genome sequence of Corynebacterium casei LMG S-19264T (=DSM 44701T), isolated from a smear-ripened cheese.</title>
        <authorList>
            <consortium name="US DOE Joint Genome Institute (JGI-PGF)"/>
            <person name="Walter F."/>
            <person name="Albersmeier A."/>
            <person name="Kalinowski J."/>
            <person name="Ruckert C."/>
        </authorList>
    </citation>
    <scope>NUCLEOTIDE SEQUENCE</scope>
    <source>
        <strain evidence="2">VKM Ac-1069</strain>
    </source>
</reference>
<dbReference type="PANTHER" id="PTHR43539">
    <property type="entry name" value="FLAVIN-BINDING MONOOXYGENASE-LIKE PROTEIN (AFU_ORTHOLOGUE AFUA_4G09220)"/>
    <property type="match status" value="1"/>
</dbReference>
<dbReference type="GO" id="GO:0004497">
    <property type="term" value="F:monooxygenase activity"/>
    <property type="evidence" value="ECO:0007669"/>
    <property type="project" value="TreeGrafter"/>
</dbReference>
<protein>
    <recommendedName>
        <fullName evidence="4">Flavoprotein involved in K+ transport</fullName>
    </recommendedName>
</protein>
<dbReference type="PANTHER" id="PTHR43539:SF78">
    <property type="entry name" value="FLAVIN-CONTAINING MONOOXYGENASE"/>
    <property type="match status" value="1"/>
</dbReference>
<dbReference type="GO" id="GO:0050660">
    <property type="term" value="F:flavin adenine dinucleotide binding"/>
    <property type="evidence" value="ECO:0007669"/>
    <property type="project" value="TreeGrafter"/>
</dbReference>
<reference evidence="2" key="2">
    <citation type="submission" date="2023-01" db="EMBL/GenBank/DDBJ databases">
        <authorList>
            <person name="Sun Q."/>
            <person name="Evtushenko L."/>
        </authorList>
    </citation>
    <scope>NUCLEOTIDE SEQUENCE</scope>
    <source>
        <strain evidence="2">VKM Ac-1069</strain>
    </source>
</reference>
<dbReference type="AlphaFoldDB" id="A0A9W6NV01"/>
<gene>
    <name evidence="2" type="ORF">GCM10017577_12330</name>
</gene>
<dbReference type="Gene3D" id="3.50.50.60">
    <property type="entry name" value="FAD/NAD(P)-binding domain"/>
    <property type="match status" value="2"/>
</dbReference>
<proteinExistence type="predicted"/>
<dbReference type="Pfam" id="PF13738">
    <property type="entry name" value="Pyr_redox_3"/>
    <property type="match status" value="1"/>
</dbReference>